<gene>
    <name evidence="9" type="ORF">K6753_05775</name>
</gene>
<organism evidence="9 10">
    <name type="scientific">Novilysobacter selenitireducens</name>
    <dbReference type="NCBI Taxonomy" id="2872639"/>
    <lineage>
        <taxon>Bacteria</taxon>
        <taxon>Pseudomonadati</taxon>
        <taxon>Pseudomonadota</taxon>
        <taxon>Gammaproteobacteria</taxon>
        <taxon>Lysobacterales</taxon>
        <taxon>Lysobacteraceae</taxon>
        <taxon>Novilysobacter</taxon>
    </lineage>
</organism>
<dbReference type="Gene3D" id="3.30.70.1430">
    <property type="entry name" value="Multidrug efflux transporter AcrB pore domain"/>
    <property type="match status" value="2"/>
</dbReference>
<evidence type="ECO:0000256" key="4">
    <source>
        <dbReference type="ARBA" id="ARBA00022475"/>
    </source>
</evidence>
<dbReference type="RefSeq" id="WP_223675274.1">
    <property type="nucleotide sequence ID" value="NZ_JAINZW010000002.1"/>
</dbReference>
<dbReference type="SUPFAM" id="SSF82866">
    <property type="entry name" value="Multidrug efflux transporter AcrB transmembrane domain"/>
    <property type="match status" value="2"/>
</dbReference>
<evidence type="ECO:0000313" key="9">
    <source>
        <dbReference type="EMBL" id="MBZ4039038.1"/>
    </source>
</evidence>
<evidence type="ECO:0000313" key="10">
    <source>
        <dbReference type="Proteomes" id="UP001430954"/>
    </source>
</evidence>
<keyword evidence="3" id="KW-0813">Transport</keyword>
<feature type="transmembrane region" description="Helical" evidence="8">
    <location>
        <begin position="376"/>
        <end position="396"/>
    </location>
</feature>
<feature type="transmembrane region" description="Helical" evidence="8">
    <location>
        <begin position="402"/>
        <end position="421"/>
    </location>
</feature>
<dbReference type="InterPro" id="IPR004763">
    <property type="entry name" value="CusA-like"/>
</dbReference>
<feature type="transmembrane region" description="Helical" evidence="8">
    <location>
        <begin position="899"/>
        <end position="918"/>
    </location>
</feature>
<evidence type="ECO:0000256" key="6">
    <source>
        <dbReference type="ARBA" id="ARBA00022989"/>
    </source>
</evidence>
<dbReference type="Gene3D" id="1.20.1640.10">
    <property type="entry name" value="Multidrug efflux transporter AcrB transmembrane domain"/>
    <property type="match status" value="2"/>
</dbReference>
<feature type="transmembrane region" description="Helical" evidence="8">
    <location>
        <begin position="953"/>
        <end position="975"/>
    </location>
</feature>
<evidence type="ECO:0000256" key="1">
    <source>
        <dbReference type="ARBA" id="ARBA00004651"/>
    </source>
</evidence>
<dbReference type="InterPro" id="IPR027463">
    <property type="entry name" value="AcrB_DN_DC_subdom"/>
</dbReference>
<dbReference type="SUPFAM" id="SSF82693">
    <property type="entry name" value="Multidrug efflux transporter AcrB pore domain, PN1, PN2, PC1 and PC2 subdomains"/>
    <property type="match status" value="3"/>
</dbReference>
<keyword evidence="7 8" id="KW-0472">Membrane</keyword>
<dbReference type="EMBL" id="JAINZW010000002">
    <property type="protein sequence ID" value="MBZ4039038.1"/>
    <property type="molecule type" value="Genomic_DNA"/>
</dbReference>
<feature type="transmembrane region" description="Helical" evidence="8">
    <location>
        <begin position="996"/>
        <end position="1016"/>
    </location>
</feature>
<dbReference type="SUPFAM" id="SSF82714">
    <property type="entry name" value="Multidrug efflux transporter AcrB TolC docking domain, DN and DC subdomains"/>
    <property type="match status" value="2"/>
</dbReference>
<comment type="subcellular location">
    <subcellularLocation>
        <location evidence="1">Cell membrane</location>
        <topology evidence="1">Multi-pass membrane protein</topology>
    </subcellularLocation>
</comment>
<protein>
    <submittedName>
        <fullName evidence="9">CusA/CzcA family heavy metal efflux RND transporter</fullName>
    </submittedName>
</protein>
<dbReference type="NCBIfam" id="TIGR00914">
    <property type="entry name" value="2A0601"/>
    <property type="match status" value="1"/>
</dbReference>
<evidence type="ECO:0000256" key="7">
    <source>
        <dbReference type="ARBA" id="ARBA00023136"/>
    </source>
</evidence>
<sequence length="1067" mass="114331">MTTEKHGVLEKTIRFAIAHRWLMLALTLVLVGVGIWSFTKLPIDATPDITNVQVQINTEAPGYSPLESEQRVTFPIETAIAGLPGLDYTRSISRYGLSQVTVVFEDGTDLYFARQLVGERLQQVSSQLPEGIEPSMGPIATGLGEIFMYTVDADPEARKDDGTPWTATDLRTVQDWVIRPQLRNTPGVTEVNTIGGYERQIHITPDPAKLVSLGLTLHDVVTAVAANNENVGAGYIERNGQQFLVRVPGQVAGLDEIRSIILDRRGGVPIRVGDVATVGEGPELRSGAATQNGREVVLGTVMMLVGANSRDVAQDAAAKLEEAAGSLPPGVTANPVYDRTALVDRTIATVSKNLVEGALLVIAVLFLLLGNIRAALITAAVIPLAMLFTMFGMVRGGVSGNLMSLGALDFGLIVDGAVIIIENCLRRFGEMQHTLGRTMTDEERHDVAASATAEVIRPSLFGLGIITAVYLPIFALTGIEGKMFHPMAITVVLALTGAMVLSLTFVPAAIAVFLGGRVDEKENRVMRWTKRRYAPALDWALRNRAIVVGSAVALVVACGLLATRLGTEFIPNLDEGDIALHALRIPGTGIDQAVQMQIDLEERIAQFPEVQRVYSKIGTAEVASDPMPPSVADTFLIMKPRDDWPDPRKPRAELIAEIEEAVTELPGNNYEFTQPIQMRMNELISGVRAEVAIKVFGDDLDTLVEVGEQVTEVAESVPGAADVKLEQTTGLPLLTVTPDRVALARYGLNPGVVQETVSTAVGGEVASQLFEGDRRFDIVVRLPEHLRQDPATLADLPIPLPADFSADEAGRVATGQVGAPSTVPLREVAKIETVAGPNQINRENGKRRVVITANVRGRDLGGFVEELRTRVDAEVEIPTGYWVDYGGTFEQLISASQRLSVVVPVTLAVIFALLFMAFGSAKDAAIVFSGVPLALTGGVLALALRGIPLSISAGVGFIALSGVAVLNGLVMIAFIRKLREQGDPLDTAVVDGALTRLRPVLMTALVASLGFVPMAFNVGAGSEVQRPLATVVIGGIISSTLLTLLVLPVLYRWWHCDTKPRPEPQEA</sequence>
<feature type="transmembrane region" description="Helical" evidence="8">
    <location>
        <begin position="21"/>
        <end position="39"/>
    </location>
</feature>
<dbReference type="InterPro" id="IPR001036">
    <property type="entry name" value="Acrflvin-R"/>
</dbReference>
<keyword evidence="10" id="KW-1185">Reference proteome</keyword>
<name>A0ABS7T5A1_9GAMM</name>
<accession>A0ABS7T5A1</accession>
<keyword evidence="5 8" id="KW-0812">Transmembrane</keyword>
<dbReference type="Gene3D" id="3.30.70.1320">
    <property type="entry name" value="Multidrug efflux transporter AcrB pore domain like"/>
    <property type="match status" value="1"/>
</dbReference>
<reference evidence="9 10" key="1">
    <citation type="submission" date="2021-09" db="EMBL/GenBank/DDBJ databases">
        <title>Lysobacter sp. 13A isolated from the river sediment.</title>
        <authorList>
            <person name="Liu H."/>
            <person name="Li S."/>
            <person name="Mao S."/>
        </authorList>
    </citation>
    <scope>NUCLEOTIDE SEQUENCE [LARGE SCALE GENOMIC DNA]</scope>
    <source>
        <strain evidence="9 10">13A</strain>
    </source>
</reference>
<feature type="transmembrane region" description="Helical" evidence="8">
    <location>
        <begin position="925"/>
        <end position="947"/>
    </location>
</feature>
<comment type="caution">
    <text evidence="9">The sequence shown here is derived from an EMBL/GenBank/DDBJ whole genome shotgun (WGS) entry which is preliminary data.</text>
</comment>
<evidence type="ECO:0000256" key="5">
    <source>
        <dbReference type="ARBA" id="ARBA00022692"/>
    </source>
</evidence>
<evidence type="ECO:0000256" key="8">
    <source>
        <dbReference type="SAM" id="Phobius"/>
    </source>
</evidence>
<dbReference type="Gene3D" id="3.30.70.1440">
    <property type="entry name" value="Multidrug efflux transporter AcrB pore domain"/>
    <property type="match status" value="1"/>
</dbReference>
<feature type="transmembrane region" description="Helical" evidence="8">
    <location>
        <begin position="1028"/>
        <end position="1051"/>
    </location>
</feature>
<dbReference type="PRINTS" id="PR00702">
    <property type="entry name" value="ACRIFLAVINRP"/>
</dbReference>
<dbReference type="PANTHER" id="PTHR32063">
    <property type="match status" value="1"/>
</dbReference>
<dbReference type="PANTHER" id="PTHR32063:SF24">
    <property type="entry name" value="CATION EFFLUX SYSTEM (ACRB_ACRD_ACRF FAMILY)"/>
    <property type="match status" value="1"/>
</dbReference>
<dbReference type="Pfam" id="PF00873">
    <property type="entry name" value="ACR_tran"/>
    <property type="match status" value="1"/>
</dbReference>
<dbReference type="Gene3D" id="3.30.2090.10">
    <property type="entry name" value="Multidrug efflux transporter AcrB TolC docking domain, DN and DC subdomains"/>
    <property type="match status" value="2"/>
</dbReference>
<keyword evidence="4" id="KW-1003">Cell membrane</keyword>
<feature type="transmembrane region" description="Helical" evidence="8">
    <location>
        <begin position="353"/>
        <end position="369"/>
    </location>
</feature>
<dbReference type="Proteomes" id="UP001430954">
    <property type="component" value="Unassembled WGS sequence"/>
</dbReference>
<proteinExistence type="inferred from homology"/>
<feature type="transmembrane region" description="Helical" evidence="8">
    <location>
        <begin position="460"/>
        <end position="479"/>
    </location>
</feature>
<feature type="transmembrane region" description="Helical" evidence="8">
    <location>
        <begin position="491"/>
        <end position="518"/>
    </location>
</feature>
<feature type="transmembrane region" description="Helical" evidence="8">
    <location>
        <begin position="539"/>
        <end position="562"/>
    </location>
</feature>
<evidence type="ECO:0000256" key="3">
    <source>
        <dbReference type="ARBA" id="ARBA00022448"/>
    </source>
</evidence>
<keyword evidence="6 8" id="KW-1133">Transmembrane helix</keyword>
<evidence type="ECO:0000256" key="2">
    <source>
        <dbReference type="ARBA" id="ARBA00010942"/>
    </source>
</evidence>
<comment type="similarity">
    <text evidence="2">Belongs to the resistance-nodulation-cell division (RND) (TC 2.A.6) family.</text>
</comment>